<dbReference type="RefSeq" id="WP_166411793.1">
    <property type="nucleotide sequence ID" value="NZ_CP049869.1"/>
</dbReference>
<dbReference type="CDD" id="cd08071">
    <property type="entry name" value="MPN_DUF2466"/>
    <property type="match status" value="1"/>
</dbReference>
<keyword evidence="2" id="KW-0479">Metal-binding</keyword>
<dbReference type="PANTHER" id="PTHR30471">
    <property type="entry name" value="DNA REPAIR PROTEIN RADC"/>
    <property type="match status" value="1"/>
</dbReference>
<protein>
    <submittedName>
        <fullName evidence="8">DNA repair protein RadC</fullName>
    </submittedName>
</protein>
<dbReference type="NCBIfam" id="TIGR00608">
    <property type="entry name" value="radc"/>
    <property type="match status" value="1"/>
</dbReference>
<dbReference type="InterPro" id="IPR025657">
    <property type="entry name" value="RadC_JAB"/>
</dbReference>
<sequence>MNELASKISDTGASEGHRARLRKRLFEGAGKGLLDHELVQYLLALAIPRRDTKAQAKTLIARFGGIGPLLSADAETLKREGLTEGVVAALKIAEATALRLLETRIEGRPVISSWDALGDYLQAAMAHSPIEEVRVLFLNSKNMLLANERMWQGSVDEAAVHVREVIARSIQLGATAIIIVHNHPSGDPSPSQQDIRLTRDLIDAGRHMKVTVHDHVIVGSSGRSSMRAMGLI</sequence>
<evidence type="ECO:0000256" key="1">
    <source>
        <dbReference type="ARBA" id="ARBA00022670"/>
    </source>
</evidence>
<dbReference type="PANTHER" id="PTHR30471:SF3">
    <property type="entry name" value="UPF0758 PROTEIN YEES-RELATED"/>
    <property type="match status" value="1"/>
</dbReference>
<dbReference type="SUPFAM" id="SSF102712">
    <property type="entry name" value="JAB1/MPN domain"/>
    <property type="match status" value="1"/>
</dbReference>
<evidence type="ECO:0000256" key="3">
    <source>
        <dbReference type="ARBA" id="ARBA00022801"/>
    </source>
</evidence>
<dbReference type="KEGG" id="spii:G7077_11330"/>
<evidence type="ECO:0000313" key="8">
    <source>
        <dbReference type="EMBL" id="QIK79406.1"/>
    </source>
</evidence>
<evidence type="ECO:0000256" key="5">
    <source>
        <dbReference type="ARBA" id="ARBA00023049"/>
    </source>
</evidence>
<dbReference type="GO" id="GO:0008237">
    <property type="term" value="F:metallopeptidase activity"/>
    <property type="evidence" value="ECO:0007669"/>
    <property type="project" value="UniProtKB-KW"/>
</dbReference>
<keyword evidence="1" id="KW-0645">Protease</keyword>
<dbReference type="GO" id="GO:0006508">
    <property type="term" value="P:proteolysis"/>
    <property type="evidence" value="ECO:0007669"/>
    <property type="project" value="UniProtKB-KW"/>
</dbReference>
<dbReference type="InterPro" id="IPR001405">
    <property type="entry name" value="UPF0758"/>
</dbReference>
<keyword evidence="4" id="KW-0862">Zinc</keyword>
<dbReference type="Gene3D" id="3.40.140.10">
    <property type="entry name" value="Cytidine Deaminase, domain 2"/>
    <property type="match status" value="1"/>
</dbReference>
<evidence type="ECO:0000256" key="6">
    <source>
        <dbReference type="RuleBase" id="RU003797"/>
    </source>
</evidence>
<dbReference type="Proteomes" id="UP000503222">
    <property type="component" value="Chromosome"/>
</dbReference>
<keyword evidence="3" id="KW-0378">Hydrolase</keyword>
<dbReference type="PROSITE" id="PS50249">
    <property type="entry name" value="MPN"/>
    <property type="match status" value="1"/>
</dbReference>
<accession>A0A6G7YRP0</accession>
<proteinExistence type="inferred from homology"/>
<gene>
    <name evidence="8" type="primary">radC</name>
    <name evidence="8" type="ORF">G7077_11330</name>
</gene>
<keyword evidence="9" id="KW-1185">Reference proteome</keyword>
<name>A0A6G7YRP0_9SPHN</name>
<reference evidence="8 9" key="1">
    <citation type="submission" date="2020-03" db="EMBL/GenBank/DDBJ databases">
        <title>Sphingomonas sp. nov., isolated from fish.</title>
        <authorList>
            <person name="Hyun D.-W."/>
            <person name="Bae J.-W."/>
        </authorList>
    </citation>
    <scope>NUCLEOTIDE SEQUENCE [LARGE SCALE GENOMIC DNA]</scope>
    <source>
        <strain evidence="8 9">HDW15B</strain>
    </source>
</reference>
<dbReference type="PROSITE" id="PS01302">
    <property type="entry name" value="UPF0758"/>
    <property type="match status" value="1"/>
</dbReference>
<dbReference type="AlphaFoldDB" id="A0A6G7YRP0"/>
<keyword evidence="5" id="KW-0482">Metalloprotease</keyword>
<feature type="domain" description="MPN" evidence="7">
    <location>
        <begin position="110"/>
        <end position="232"/>
    </location>
</feature>
<evidence type="ECO:0000259" key="7">
    <source>
        <dbReference type="PROSITE" id="PS50249"/>
    </source>
</evidence>
<dbReference type="InterPro" id="IPR020891">
    <property type="entry name" value="UPF0758_CS"/>
</dbReference>
<dbReference type="EMBL" id="CP049869">
    <property type="protein sequence ID" value="QIK79406.1"/>
    <property type="molecule type" value="Genomic_DNA"/>
</dbReference>
<dbReference type="InterPro" id="IPR037518">
    <property type="entry name" value="MPN"/>
</dbReference>
<organism evidence="8 9">
    <name type="scientific">Sphingomonas piscis</name>
    <dbReference type="NCBI Taxonomy" id="2714943"/>
    <lineage>
        <taxon>Bacteria</taxon>
        <taxon>Pseudomonadati</taxon>
        <taxon>Pseudomonadota</taxon>
        <taxon>Alphaproteobacteria</taxon>
        <taxon>Sphingomonadales</taxon>
        <taxon>Sphingomonadaceae</taxon>
        <taxon>Sphingomonas</taxon>
    </lineage>
</organism>
<evidence type="ECO:0000256" key="2">
    <source>
        <dbReference type="ARBA" id="ARBA00022723"/>
    </source>
</evidence>
<dbReference type="GO" id="GO:0046872">
    <property type="term" value="F:metal ion binding"/>
    <property type="evidence" value="ECO:0007669"/>
    <property type="project" value="UniProtKB-KW"/>
</dbReference>
<dbReference type="NCBIfam" id="NF000642">
    <property type="entry name" value="PRK00024.1"/>
    <property type="match status" value="1"/>
</dbReference>
<comment type="similarity">
    <text evidence="6">Belongs to the UPF0758 family.</text>
</comment>
<evidence type="ECO:0000256" key="4">
    <source>
        <dbReference type="ARBA" id="ARBA00022833"/>
    </source>
</evidence>
<evidence type="ECO:0000313" key="9">
    <source>
        <dbReference type="Proteomes" id="UP000503222"/>
    </source>
</evidence>
<dbReference type="Pfam" id="PF04002">
    <property type="entry name" value="RadC"/>
    <property type="match status" value="1"/>
</dbReference>